<name>A0A9W9Y7F6_9CNID</name>
<sequence length="285" mass="30799">MAEAPAPGVQFPQPLVNPPAQGPQVPQVAQAAQVPQAAQVAQAAQVPQAVQVAQAAQVLPAAQGVPVPQAAQAAGQNAAQNVLPADTTNPRFYTPGVVPGGNFDQSSGDWGDIFGGESGKVAPPHIVLPLTVEPLWDRLRLQYFSQSAVVTYNLALKLKMASTLEEMAALFATKTSNLKRCMELRSAGNSTNCDSVLRSIDKELLEIEAALDGFQAHVEKEKMLLEQGEKRVWRNKSWCYPWYSSSIQCLCRAFFAVAFPPSEVQLSFTSLRQFINHILQSLHAP</sequence>
<dbReference type="SUPFAM" id="SSF81995">
    <property type="entry name" value="beta-sandwich domain of Sec23/24"/>
    <property type="match status" value="1"/>
</dbReference>
<dbReference type="AlphaFoldDB" id="A0A9W9Y7F6"/>
<gene>
    <name evidence="2" type="primary">SKA1</name>
    <name evidence="2" type="ORF">OS493_036795</name>
</gene>
<keyword evidence="3" id="KW-1185">Reference proteome</keyword>
<feature type="region of interest" description="Disordered" evidence="1">
    <location>
        <begin position="1"/>
        <end position="24"/>
    </location>
</feature>
<dbReference type="EMBL" id="MU827841">
    <property type="protein sequence ID" value="KAJ7318923.1"/>
    <property type="molecule type" value="Genomic_DNA"/>
</dbReference>
<comment type="caution">
    <text evidence="2">The sequence shown here is derived from an EMBL/GenBank/DDBJ whole genome shotgun (WGS) entry which is preliminary data.</text>
</comment>
<evidence type="ECO:0000313" key="2">
    <source>
        <dbReference type="EMBL" id="KAJ7318923.1"/>
    </source>
</evidence>
<dbReference type="Proteomes" id="UP001163046">
    <property type="component" value="Unassembled WGS sequence"/>
</dbReference>
<evidence type="ECO:0000256" key="1">
    <source>
        <dbReference type="SAM" id="MobiDB-lite"/>
    </source>
</evidence>
<reference evidence="2" key="1">
    <citation type="submission" date="2023-01" db="EMBL/GenBank/DDBJ databases">
        <title>Genome assembly of the deep-sea coral Lophelia pertusa.</title>
        <authorList>
            <person name="Herrera S."/>
            <person name="Cordes E."/>
        </authorList>
    </citation>
    <scope>NUCLEOTIDE SEQUENCE</scope>
    <source>
        <strain evidence="2">USNM1676648</strain>
        <tissue evidence="2">Polyp</tissue>
    </source>
</reference>
<dbReference type="Gene3D" id="6.10.250.1370">
    <property type="match status" value="1"/>
</dbReference>
<protein>
    <submittedName>
        <fullName evidence="2">Spindle and kinetochore-associated protein 1</fullName>
    </submittedName>
</protein>
<evidence type="ECO:0000313" key="3">
    <source>
        <dbReference type="Proteomes" id="UP001163046"/>
    </source>
</evidence>
<proteinExistence type="predicted"/>
<accession>A0A9W9Y7F6</accession>
<dbReference type="OrthoDB" id="5962at2759"/>
<organism evidence="2 3">
    <name type="scientific">Desmophyllum pertusum</name>
    <dbReference type="NCBI Taxonomy" id="174260"/>
    <lineage>
        <taxon>Eukaryota</taxon>
        <taxon>Metazoa</taxon>
        <taxon>Cnidaria</taxon>
        <taxon>Anthozoa</taxon>
        <taxon>Hexacorallia</taxon>
        <taxon>Scleractinia</taxon>
        <taxon>Caryophylliina</taxon>
        <taxon>Caryophylliidae</taxon>
        <taxon>Desmophyllum</taxon>
    </lineage>
</organism>